<dbReference type="HOGENOM" id="CLU_171734_2_1_11"/>
<reference evidence="2" key="1">
    <citation type="submission" date="2009-10" db="EMBL/GenBank/DDBJ databases">
        <title>The complete chromosome of Gordonia bronchialis DSM 43247.</title>
        <authorList>
            <consortium name="US DOE Joint Genome Institute (JGI-PGF)"/>
            <person name="Lucas S."/>
            <person name="Copeland A."/>
            <person name="Lapidus A."/>
            <person name="Glavina del Rio T."/>
            <person name="Dalin E."/>
            <person name="Tice H."/>
            <person name="Bruce D."/>
            <person name="Goodwin L."/>
            <person name="Pitluck S."/>
            <person name="Kyrpides N."/>
            <person name="Mavromatis K."/>
            <person name="Ivanova N."/>
            <person name="Ovchinnikova G."/>
            <person name="Saunders E."/>
            <person name="Brettin T."/>
            <person name="Detter J.C."/>
            <person name="Han C."/>
            <person name="Larimer F."/>
            <person name="Land M."/>
            <person name="Hauser L."/>
            <person name="Markowitz V."/>
            <person name="Cheng J.-F."/>
            <person name="Hugenholtz P."/>
            <person name="Woyke T."/>
            <person name="Wu D."/>
            <person name="Jando M."/>
            <person name="Schneider S."/>
            <person name="Goeker M."/>
            <person name="Klenk H.-P."/>
            <person name="Eisen J.A."/>
        </authorList>
    </citation>
    <scope>NUCLEOTIDE SEQUENCE [LARGE SCALE GENOMIC DNA]</scope>
    <source>
        <strain evidence="2">ATCC 25592 / DSM 43247 / BCRC 13721 / JCM 3198 / KCTC 3076 / NBRC 16047 / NCTC 10667</strain>
    </source>
</reference>
<dbReference type="InterPro" id="IPR007423">
    <property type="entry name" value="Sel_put"/>
</dbReference>
<sequence length="64" mass="7773">MSLNVRRHVAGIGRYIGDLMGDRHYQYYLEHHRRHHPDDPPMSEREYWRTRHAAQDRSPQGRCC</sequence>
<gene>
    <name evidence="1" type="ordered locus">Gbro_3362</name>
</gene>
<dbReference type="RefSeq" id="WP_012835081.1">
    <property type="nucleotide sequence ID" value="NC_013441.1"/>
</dbReference>
<dbReference type="OrthoDB" id="3541280at2"/>
<dbReference type="Proteomes" id="UP000001219">
    <property type="component" value="Chromosome"/>
</dbReference>
<organism evidence="1 2">
    <name type="scientific">Gordonia bronchialis (strain ATCC 25592 / DSM 43247 / BCRC 13721 / JCM 3198 / KCTC 3076 / NBRC 16047 / NCTC 10667)</name>
    <name type="common">Rhodococcus bronchialis</name>
    <dbReference type="NCBI Taxonomy" id="526226"/>
    <lineage>
        <taxon>Bacteria</taxon>
        <taxon>Bacillati</taxon>
        <taxon>Actinomycetota</taxon>
        <taxon>Actinomycetes</taxon>
        <taxon>Mycobacteriales</taxon>
        <taxon>Gordoniaceae</taxon>
        <taxon>Gordonia</taxon>
    </lineage>
</organism>
<dbReference type="EMBL" id="CP001802">
    <property type="protein sequence ID" value="ACY22566.1"/>
    <property type="molecule type" value="Genomic_DNA"/>
</dbReference>
<accession>D0LD73</accession>
<dbReference type="STRING" id="526226.Gbro_3362"/>
<evidence type="ECO:0000313" key="2">
    <source>
        <dbReference type="Proteomes" id="UP000001219"/>
    </source>
</evidence>
<keyword evidence="2" id="KW-1185">Reference proteome</keyword>
<proteinExistence type="predicted"/>
<evidence type="ECO:0000313" key="1">
    <source>
        <dbReference type="EMBL" id="ACY22566.1"/>
    </source>
</evidence>
<name>D0LD73_GORB4</name>
<dbReference type="eggNOG" id="COG2879">
    <property type="taxonomic scope" value="Bacteria"/>
</dbReference>
<reference evidence="1 2" key="2">
    <citation type="journal article" date="2010" name="Stand. Genomic Sci.">
        <title>Complete genome sequence of Gordonia bronchialis type strain (3410).</title>
        <authorList>
            <person name="Ivanova N."/>
            <person name="Sikorski J."/>
            <person name="Jando M."/>
            <person name="Lapidus A."/>
            <person name="Nolan M."/>
            <person name="Lucas S."/>
            <person name="Del Rio T.G."/>
            <person name="Tice H."/>
            <person name="Copeland A."/>
            <person name="Cheng J.F."/>
            <person name="Chen F."/>
            <person name="Bruce D."/>
            <person name="Goodwin L."/>
            <person name="Pitluck S."/>
            <person name="Mavromatis K."/>
            <person name="Ovchinnikova G."/>
            <person name="Pati A."/>
            <person name="Chen A."/>
            <person name="Palaniappan K."/>
            <person name="Land M."/>
            <person name="Hauser L."/>
            <person name="Chang Y.J."/>
            <person name="Jeffries C.D."/>
            <person name="Chain P."/>
            <person name="Saunders E."/>
            <person name="Han C."/>
            <person name="Detter J.C."/>
            <person name="Brettin T."/>
            <person name="Rohde M."/>
            <person name="Goker M."/>
            <person name="Bristow J."/>
            <person name="Eisen J.A."/>
            <person name="Markowitz V."/>
            <person name="Hugenholtz P."/>
            <person name="Klenk H.P."/>
            <person name="Kyrpides N.C."/>
        </authorList>
    </citation>
    <scope>NUCLEOTIDE SEQUENCE [LARGE SCALE GENOMIC DNA]</scope>
    <source>
        <strain evidence="2">ATCC 25592 / DSM 43247 / BCRC 13721 / JCM 3198 / KCTC 3076 / NBRC 16047 / NCTC 10667</strain>
    </source>
</reference>
<protein>
    <recommendedName>
        <fullName evidence="3">YbdD/YjiX family protein</fullName>
    </recommendedName>
</protein>
<dbReference type="Pfam" id="PF04328">
    <property type="entry name" value="Sel_put"/>
    <property type="match status" value="1"/>
</dbReference>
<evidence type="ECO:0008006" key="3">
    <source>
        <dbReference type="Google" id="ProtNLM"/>
    </source>
</evidence>
<dbReference type="AlphaFoldDB" id="D0LD73"/>
<dbReference type="KEGG" id="gbr:Gbro_3362"/>